<dbReference type="PROSITE" id="PS50893">
    <property type="entry name" value="ABC_TRANSPORTER_2"/>
    <property type="match status" value="1"/>
</dbReference>
<dbReference type="InterPro" id="IPR050166">
    <property type="entry name" value="ABC_transporter_ATP-bind"/>
</dbReference>
<keyword evidence="11" id="KW-1185">Reference proteome</keyword>
<accession>A0A7X0AYV6</accession>
<dbReference type="InterPro" id="IPR003439">
    <property type="entry name" value="ABC_transporter-like_ATP-bd"/>
</dbReference>
<keyword evidence="7" id="KW-0472">Membrane</keyword>
<evidence type="ECO:0000256" key="6">
    <source>
        <dbReference type="ARBA" id="ARBA00022967"/>
    </source>
</evidence>
<keyword evidence="3" id="KW-1003">Cell membrane</keyword>
<dbReference type="SUPFAM" id="SSF52540">
    <property type="entry name" value="P-loop containing nucleoside triphosphate hydrolases"/>
    <property type="match status" value="1"/>
</dbReference>
<dbReference type="Pfam" id="PF00005">
    <property type="entry name" value="ABC_tran"/>
    <property type="match status" value="1"/>
</dbReference>
<keyword evidence="6" id="KW-1278">Translocase</keyword>
<keyword evidence="2" id="KW-0813">Transport</keyword>
<dbReference type="InterPro" id="IPR017871">
    <property type="entry name" value="ABC_transporter-like_CS"/>
</dbReference>
<evidence type="ECO:0000256" key="4">
    <source>
        <dbReference type="ARBA" id="ARBA00022741"/>
    </source>
</evidence>
<dbReference type="GO" id="GO:0016887">
    <property type="term" value="F:ATP hydrolysis activity"/>
    <property type="evidence" value="ECO:0007669"/>
    <property type="project" value="InterPro"/>
</dbReference>
<reference evidence="10 11" key="1">
    <citation type="submission" date="2020-08" db="EMBL/GenBank/DDBJ databases">
        <title>Genomic Encyclopedia of Type Strains, Phase IV (KMG-IV): sequencing the most valuable type-strain genomes for metagenomic binning, comparative biology and taxonomic classification.</title>
        <authorList>
            <person name="Goeker M."/>
        </authorList>
    </citation>
    <scope>NUCLEOTIDE SEQUENCE [LARGE SCALE GENOMIC DNA]</scope>
    <source>
        <strain evidence="10 11">DSM 22198</strain>
    </source>
</reference>
<dbReference type="Gene3D" id="3.40.50.300">
    <property type="entry name" value="P-loop containing nucleotide triphosphate hydrolases"/>
    <property type="match status" value="1"/>
</dbReference>
<proteinExistence type="inferred from homology"/>
<dbReference type="PANTHER" id="PTHR42788:SF17">
    <property type="entry name" value="ALIPHATIC SULFONATES IMPORT ATP-BINDING PROTEIN SSUB"/>
    <property type="match status" value="1"/>
</dbReference>
<sequence length="315" mass="32991">MASTAASAAASLTAGTPTVSSDIPTGGTTTGGTAVRVRGFTRSFGDVTVLRDLDLDIAPGEFVALLGRSGSGKTTLLRTLAGLDAAPAEQVSTPGARAVVFQEPRLLPWKRVWRNVTLGLKGGRGRAQAAAALEEVGLGHRVDAWPATLSGGEAQRAALARALVREPQLLLLDEPFAALDALTRLRMHQLVLSLWRAHQPAVLLVTHDVDEAIALADRILVLADGRLAVEERVTLARPREVGPEFQALRRRLLGHLGVEQPAPRDSAPLTFIPPAPPAAGIRRTWNRPAPVNGHGVPHNGANGAQTNGAQVAGGL</sequence>
<dbReference type="RefSeq" id="WP_184799287.1">
    <property type="nucleotide sequence ID" value="NZ_JACIIZ010000004.1"/>
</dbReference>
<feature type="region of interest" description="Disordered" evidence="8">
    <location>
        <begin position="287"/>
        <end position="315"/>
    </location>
</feature>
<evidence type="ECO:0000256" key="3">
    <source>
        <dbReference type="ARBA" id="ARBA00022475"/>
    </source>
</evidence>
<evidence type="ECO:0000313" key="10">
    <source>
        <dbReference type="EMBL" id="MBB6251079.1"/>
    </source>
</evidence>
<name>A0A7X0AYV6_9PROT</name>
<dbReference type="InterPro" id="IPR027417">
    <property type="entry name" value="P-loop_NTPase"/>
</dbReference>
<dbReference type="GO" id="GO:0005524">
    <property type="term" value="F:ATP binding"/>
    <property type="evidence" value="ECO:0007669"/>
    <property type="project" value="UniProtKB-KW"/>
</dbReference>
<dbReference type="PROSITE" id="PS00211">
    <property type="entry name" value="ABC_TRANSPORTER_1"/>
    <property type="match status" value="1"/>
</dbReference>
<feature type="domain" description="ABC transporter" evidence="9">
    <location>
        <begin position="35"/>
        <end position="249"/>
    </location>
</feature>
<feature type="region of interest" description="Disordered" evidence="8">
    <location>
        <begin position="13"/>
        <end position="32"/>
    </location>
</feature>
<comment type="similarity">
    <text evidence="1">Belongs to the ABC transporter superfamily.</text>
</comment>
<protein>
    <submittedName>
        <fullName evidence="10">Sulfonate transport system ATP-binding protein</fullName>
        <ecNumber evidence="10">3.6.3.-</ecNumber>
    </submittedName>
</protein>
<dbReference type="SMART" id="SM00382">
    <property type="entry name" value="AAA"/>
    <property type="match status" value="1"/>
</dbReference>
<evidence type="ECO:0000259" key="9">
    <source>
        <dbReference type="PROSITE" id="PS50893"/>
    </source>
</evidence>
<organism evidence="10 11">
    <name type="scientific">Nitrospirillum iridis</name>
    <dbReference type="NCBI Taxonomy" id="765888"/>
    <lineage>
        <taxon>Bacteria</taxon>
        <taxon>Pseudomonadati</taxon>
        <taxon>Pseudomonadota</taxon>
        <taxon>Alphaproteobacteria</taxon>
        <taxon>Rhodospirillales</taxon>
        <taxon>Azospirillaceae</taxon>
        <taxon>Nitrospirillum</taxon>
    </lineage>
</organism>
<evidence type="ECO:0000313" key="11">
    <source>
        <dbReference type="Proteomes" id="UP000539175"/>
    </source>
</evidence>
<evidence type="ECO:0000256" key="2">
    <source>
        <dbReference type="ARBA" id="ARBA00022448"/>
    </source>
</evidence>
<keyword evidence="10" id="KW-0378">Hydrolase</keyword>
<comment type="caution">
    <text evidence="10">The sequence shown here is derived from an EMBL/GenBank/DDBJ whole genome shotgun (WGS) entry which is preliminary data.</text>
</comment>
<keyword evidence="5 10" id="KW-0067">ATP-binding</keyword>
<dbReference type="EMBL" id="JACIIZ010000004">
    <property type="protein sequence ID" value="MBB6251079.1"/>
    <property type="molecule type" value="Genomic_DNA"/>
</dbReference>
<dbReference type="InterPro" id="IPR003593">
    <property type="entry name" value="AAA+_ATPase"/>
</dbReference>
<evidence type="ECO:0000256" key="8">
    <source>
        <dbReference type="SAM" id="MobiDB-lite"/>
    </source>
</evidence>
<evidence type="ECO:0000256" key="1">
    <source>
        <dbReference type="ARBA" id="ARBA00005417"/>
    </source>
</evidence>
<dbReference type="AlphaFoldDB" id="A0A7X0AYV6"/>
<dbReference type="PANTHER" id="PTHR42788">
    <property type="entry name" value="TAURINE IMPORT ATP-BINDING PROTEIN-RELATED"/>
    <property type="match status" value="1"/>
</dbReference>
<keyword evidence="4" id="KW-0547">Nucleotide-binding</keyword>
<gene>
    <name evidence="10" type="ORF">FHS74_001624</name>
</gene>
<dbReference type="Proteomes" id="UP000539175">
    <property type="component" value="Unassembled WGS sequence"/>
</dbReference>
<dbReference type="EC" id="3.6.3.-" evidence="10"/>
<evidence type="ECO:0000256" key="7">
    <source>
        <dbReference type="ARBA" id="ARBA00023136"/>
    </source>
</evidence>
<evidence type="ECO:0000256" key="5">
    <source>
        <dbReference type="ARBA" id="ARBA00022840"/>
    </source>
</evidence>